<accession>A0A356LBQ0</accession>
<dbReference type="EMBL" id="DOEK01000004">
    <property type="protein sequence ID" value="HBP28344.1"/>
    <property type="molecule type" value="Genomic_DNA"/>
</dbReference>
<dbReference type="Proteomes" id="UP000264036">
    <property type="component" value="Unassembled WGS sequence"/>
</dbReference>
<comment type="caution">
    <text evidence="1">The sequence shown here is derived from an EMBL/GenBank/DDBJ whole genome shotgun (WGS) entry which is preliminary data.</text>
</comment>
<name>A0A356LBQ0_9BURK</name>
<dbReference type="AlphaFoldDB" id="A0A356LBQ0"/>
<proteinExistence type="predicted"/>
<protein>
    <submittedName>
        <fullName evidence="1">Uncharacterized protein</fullName>
    </submittedName>
</protein>
<reference evidence="1 2" key="1">
    <citation type="journal article" date="2018" name="Nat. Biotechnol.">
        <title>A standardized bacterial taxonomy based on genome phylogeny substantially revises the tree of life.</title>
        <authorList>
            <person name="Parks D.H."/>
            <person name="Chuvochina M."/>
            <person name="Waite D.W."/>
            <person name="Rinke C."/>
            <person name="Skarshewski A."/>
            <person name="Chaumeil P.A."/>
            <person name="Hugenholtz P."/>
        </authorList>
    </citation>
    <scope>NUCLEOTIDE SEQUENCE [LARGE SCALE GENOMIC DNA]</scope>
    <source>
        <strain evidence="1">UBA10707</strain>
    </source>
</reference>
<gene>
    <name evidence="1" type="ORF">DD666_02880</name>
</gene>
<organism evidence="1 2">
    <name type="scientific">Advenella kashmirensis</name>
    <dbReference type="NCBI Taxonomy" id="310575"/>
    <lineage>
        <taxon>Bacteria</taxon>
        <taxon>Pseudomonadati</taxon>
        <taxon>Pseudomonadota</taxon>
        <taxon>Betaproteobacteria</taxon>
        <taxon>Burkholderiales</taxon>
        <taxon>Alcaligenaceae</taxon>
    </lineage>
</organism>
<evidence type="ECO:0000313" key="2">
    <source>
        <dbReference type="Proteomes" id="UP000264036"/>
    </source>
</evidence>
<sequence length="74" mass="8322">MQQVTTYLPIFSAQARILVAACTQKIVNEYLFAQNHNLMWLIGDLNASLDRRLSAAHTGHQITERLSHQCAQLG</sequence>
<evidence type="ECO:0000313" key="1">
    <source>
        <dbReference type="EMBL" id="HBP28344.1"/>
    </source>
</evidence>